<comment type="caution">
    <text evidence="1">The sequence shown here is derived from an EMBL/GenBank/DDBJ whole genome shotgun (WGS) entry which is preliminary data.</text>
</comment>
<dbReference type="SUPFAM" id="SSF53955">
    <property type="entry name" value="Lysozyme-like"/>
    <property type="match status" value="1"/>
</dbReference>
<feature type="non-terminal residue" evidence="1">
    <location>
        <position position="1"/>
    </location>
</feature>
<evidence type="ECO:0000313" key="2">
    <source>
        <dbReference type="Proteomes" id="UP000805841"/>
    </source>
</evidence>
<reference evidence="1 2" key="1">
    <citation type="journal article" date="2020" name="Insects">
        <title>Bacteria Belonging to Pseudomonas typographi sp. nov. from the Bark Beetle Ips typographus Have Genomic Potential to Aid in the Host Ecology.</title>
        <authorList>
            <person name="Peral-Aranega E."/>
            <person name="Saati-Santamaria Z."/>
            <person name="Kolarik M."/>
            <person name="Rivas R."/>
            <person name="Garcia-Fraile P."/>
        </authorList>
    </citation>
    <scope>NUCLEOTIDE SEQUENCE [LARGE SCALE GENOMIC DNA]</scope>
    <source>
        <strain evidence="1 2">CA3A</strain>
    </source>
</reference>
<dbReference type="EMBL" id="JAAOCA010000148">
    <property type="protein sequence ID" value="MBD1602554.1"/>
    <property type="molecule type" value="Genomic_DNA"/>
</dbReference>
<sequence length="46" mass="5264">WYWSTHRLNELADAGDFEAITRRINGGLNGQDDRLALYDQSLKVLA</sequence>
<protein>
    <submittedName>
        <fullName evidence="1">Glycoside hydrolase family 19 protein</fullName>
    </submittedName>
</protein>
<keyword evidence="1" id="KW-0378">Hydrolase</keyword>
<evidence type="ECO:0000313" key="1">
    <source>
        <dbReference type="EMBL" id="MBD1602554.1"/>
    </source>
</evidence>
<keyword evidence="2" id="KW-1185">Reference proteome</keyword>
<dbReference type="InterPro" id="IPR023346">
    <property type="entry name" value="Lysozyme-like_dom_sf"/>
</dbReference>
<dbReference type="Gene3D" id="1.10.530.10">
    <property type="match status" value="1"/>
</dbReference>
<dbReference type="GO" id="GO:0016787">
    <property type="term" value="F:hydrolase activity"/>
    <property type="evidence" value="ECO:0007669"/>
    <property type="project" value="UniProtKB-KW"/>
</dbReference>
<dbReference type="Proteomes" id="UP000805841">
    <property type="component" value="Unassembled WGS sequence"/>
</dbReference>
<name>A0ABR7ZAH9_9PSED</name>
<proteinExistence type="predicted"/>
<gene>
    <name evidence="1" type="ORF">HAQ05_28220</name>
</gene>
<accession>A0ABR7ZAH9</accession>
<organism evidence="1 2">
    <name type="scientific">Pseudomonas typographi</name>
    <dbReference type="NCBI Taxonomy" id="2715964"/>
    <lineage>
        <taxon>Bacteria</taxon>
        <taxon>Pseudomonadati</taxon>
        <taxon>Pseudomonadota</taxon>
        <taxon>Gammaproteobacteria</taxon>
        <taxon>Pseudomonadales</taxon>
        <taxon>Pseudomonadaceae</taxon>
        <taxon>Pseudomonas</taxon>
    </lineage>
</organism>